<dbReference type="Proteomes" id="UP001589750">
    <property type="component" value="Unassembled WGS sequence"/>
</dbReference>
<proteinExistence type="predicted"/>
<dbReference type="EMBL" id="JBHMDG010000034">
    <property type="protein sequence ID" value="MFB9315360.1"/>
    <property type="molecule type" value="Genomic_DNA"/>
</dbReference>
<feature type="transmembrane region" description="Helical" evidence="1">
    <location>
        <begin position="12"/>
        <end position="33"/>
    </location>
</feature>
<sequence length="111" mass="11636">MELSTKRLRRALVGAIAIAVVLAIVVVVLALALTGRSDGRAREGKTVTAEVTAVSSSGRSLCVDRADSDDDCGFPVVLPGSKGRLVAGSTITVTELWITRDGTTRLAWLVE</sequence>
<gene>
    <name evidence="2" type="ORF">ACFFRI_20095</name>
</gene>
<organism evidence="2 3">
    <name type="scientific">Nocardioides plantarum</name>
    <dbReference type="NCBI Taxonomy" id="29299"/>
    <lineage>
        <taxon>Bacteria</taxon>
        <taxon>Bacillati</taxon>
        <taxon>Actinomycetota</taxon>
        <taxon>Actinomycetes</taxon>
        <taxon>Propionibacteriales</taxon>
        <taxon>Nocardioidaceae</taxon>
        <taxon>Nocardioides</taxon>
    </lineage>
</organism>
<dbReference type="RefSeq" id="WP_140009306.1">
    <property type="nucleotide sequence ID" value="NZ_JBHMDG010000034.1"/>
</dbReference>
<evidence type="ECO:0000256" key="1">
    <source>
        <dbReference type="SAM" id="Phobius"/>
    </source>
</evidence>
<reference evidence="2 3" key="1">
    <citation type="submission" date="2024-09" db="EMBL/GenBank/DDBJ databases">
        <authorList>
            <person name="Sun Q."/>
            <person name="Mori K."/>
        </authorList>
    </citation>
    <scope>NUCLEOTIDE SEQUENCE [LARGE SCALE GENOMIC DNA]</scope>
    <source>
        <strain evidence="2 3">JCM 9626</strain>
    </source>
</reference>
<name>A0ABV5KHM1_9ACTN</name>
<comment type="caution">
    <text evidence="2">The sequence shown here is derived from an EMBL/GenBank/DDBJ whole genome shotgun (WGS) entry which is preliminary data.</text>
</comment>
<keyword evidence="1" id="KW-0472">Membrane</keyword>
<keyword evidence="1" id="KW-1133">Transmembrane helix</keyword>
<keyword evidence="1" id="KW-0812">Transmembrane</keyword>
<evidence type="ECO:0000313" key="3">
    <source>
        <dbReference type="Proteomes" id="UP001589750"/>
    </source>
</evidence>
<protein>
    <recommendedName>
        <fullName evidence="4">DUF4333 domain-containing protein</fullName>
    </recommendedName>
</protein>
<evidence type="ECO:0000313" key="2">
    <source>
        <dbReference type="EMBL" id="MFB9315360.1"/>
    </source>
</evidence>
<accession>A0ABV5KHM1</accession>
<keyword evidence="3" id="KW-1185">Reference proteome</keyword>
<evidence type="ECO:0008006" key="4">
    <source>
        <dbReference type="Google" id="ProtNLM"/>
    </source>
</evidence>